<evidence type="ECO:0000313" key="2">
    <source>
        <dbReference type="EMBL" id="CAI9175296.1"/>
    </source>
</evidence>
<accession>A0ABN8ZQP4</accession>
<reference evidence="2" key="1">
    <citation type="submission" date="2023-04" db="EMBL/GenBank/DDBJ databases">
        <authorList>
            <consortium name="ELIXIR-Norway"/>
        </authorList>
    </citation>
    <scope>NUCLEOTIDE SEQUENCE [LARGE SCALE GENOMIC DNA]</scope>
</reference>
<dbReference type="Proteomes" id="UP001176941">
    <property type="component" value="Chromosome 5"/>
</dbReference>
<evidence type="ECO:0000256" key="1">
    <source>
        <dbReference type="SAM" id="MobiDB-lite"/>
    </source>
</evidence>
<feature type="compositionally biased region" description="Low complexity" evidence="1">
    <location>
        <begin position="40"/>
        <end position="64"/>
    </location>
</feature>
<keyword evidence="3" id="KW-1185">Reference proteome</keyword>
<sequence>MSVVSGGESAVGCIGDGERRPWAGWTGSLASPELGARFHSSTTAPSSSPDPGAAARGASSGSLTPLQGAPTWALPGPPASGLAPGFSSAGHSKKCPYQPAPCPPP</sequence>
<dbReference type="EMBL" id="OX459941">
    <property type="protein sequence ID" value="CAI9175296.1"/>
    <property type="molecule type" value="Genomic_DNA"/>
</dbReference>
<proteinExistence type="predicted"/>
<name>A0ABN8ZQP4_RANTA</name>
<feature type="compositionally biased region" description="Low complexity" evidence="1">
    <location>
        <begin position="79"/>
        <end position="90"/>
    </location>
</feature>
<evidence type="ECO:0000313" key="3">
    <source>
        <dbReference type="Proteomes" id="UP001176941"/>
    </source>
</evidence>
<protein>
    <submittedName>
        <fullName evidence="2">Uncharacterized protein</fullName>
    </submittedName>
</protein>
<organism evidence="2 3">
    <name type="scientific">Rangifer tarandus platyrhynchus</name>
    <name type="common">Svalbard reindeer</name>
    <dbReference type="NCBI Taxonomy" id="3082113"/>
    <lineage>
        <taxon>Eukaryota</taxon>
        <taxon>Metazoa</taxon>
        <taxon>Chordata</taxon>
        <taxon>Craniata</taxon>
        <taxon>Vertebrata</taxon>
        <taxon>Euteleostomi</taxon>
        <taxon>Mammalia</taxon>
        <taxon>Eutheria</taxon>
        <taxon>Laurasiatheria</taxon>
        <taxon>Artiodactyla</taxon>
        <taxon>Ruminantia</taxon>
        <taxon>Pecora</taxon>
        <taxon>Cervidae</taxon>
        <taxon>Odocoileinae</taxon>
        <taxon>Rangifer</taxon>
    </lineage>
</organism>
<feature type="region of interest" description="Disordered" evidence="1">
    <location>
        <begin position="1"/>
        <end position="105"/>
    </location>
</feature>
<gene>
    <name evidence="2" type="ORF">MRATA1EN1_LOCUS24258</name>
</gene>